<reference evidence="1 2" key="1">
    <citation type="submission" date="2019-12" db="EMBL/GenBank/DDBJ databases">
        <title>Novel species isolated from a subtropical stream in China.</title>
        <authorList>
            <person name="Lu H."/>
        </authorList>
    </citation>
    <scope>NUCLEOTIDE SEQUENCE [LARGE SCALE GENOMIC DNA]</scope>
    <source>
        <strain evidence="1 2">CY13W</strain>
    </source>
</reference>
<keyword evidence="2" id="KW-1185">Reference proteome</keyword>
<evidence type="ECO:0000313" key="2">
    <source>
        <dbReference type="Proteomes" id="UP000478090"/>
    </source>
</evidence>
<comment type="caution">
    <text evidence="1">The sequence shown here is derived from an EMBL/GenBank/DDBJ whole genome shotgun (WGS) entry which is preliminary data.</text>
</comment>
<organism evidence="1 2">
    <name type="scientific">Duganella qianjiadongensis</name>
    <dbReference type="NCBI Taxonomy" id="2692176"/>
    <lineage>
        <taxon>Bacteria</taxon>
        <taxon>Pseudomonadati</taxon>
        <taxon>Pseudomonadota</taxon>
        <taxon>Betaproteobacteria</taxon>
        <taxon>Burkholderiales</taxon>
        <taxon>Oxalobacteraceae</taxon>
        <taxon>Telluria group</taxon>
        <taxon>Duganella</taxon>
    </lineage>
</organism>
<name>A0ABW9VM40_9BURK</name>
<dbReference type="EMBL" id="WWCM01000007">
    <property type="protein sequence ID" value="MYM40156.1"/>
    <property type="molecule type" value="Genomic_DNA"/>
</dbReference>
<accession>A0ABW9VM40</accession>
<gene>
    <name evidence="1" type="ORF">GTP27_12560</name>
</gene>
<sequence length="115" mass="13287">MTCLQYCINGMNDRIFSFAKTKEGKMMIGAFRKLLTIRENQIKELLITYNSYFMVQAAMQLKGMPNTSKAVIEFMTTEEFAALNDEIGKTVEGNYPMLMSCMDRKQRRKLEALFA</sequence>
<proteinExistence type="predicted"/>
<evidence type="ECO:0000313" key="1">
    <source>
        <dbReference type="EMBL" id="MYM40156.1"/>
    </source>
</evidence>
<dbReference type="Proteomes" id="UP000478090">
    <property type="component" value="Unassembled WGS sequence"/>
</dbReference>
<protein>
    <submittedName>
        <fullName evidence="1">Uncharacterized protein</fullName>
    </submittedName>
</protein>